<evidence type="ECO:0000313" key="3">
    <source>
        <dbReference type="EMBL" id="MDQ0290763.1"/>
    </source>
</evidence>
<organism evidence="3 4">
    <name type="scientific">Oligosphaera ethanolica</name>
    <dbReference type="NCBI Taxonomy" id="760260"/>
    <lineage>
        <taxon>Bacteria</taxon>
        <taxon>Pseudomonadati</taxon>
        <taxon>Lentisphaerota</taxon>
        <taxon>Oligosphaeria</taxon>
        <taxon>Oligosphaerales</taxon>
        <taxon>Oligosphaeraceae</taxon>
        <taxon>Oligosphaera</taxon>
    </lineage>
</organism>
<feature type="domain" description="Gfo/Idh/MocA-like oxidoreductase N-terminal" evidence="1">
    <location>
        <begin position="3"/>
        <end position="121"/>
    </location>
</feature>
<dbReference type="SUPFAM" id="SSF51735">
    <property type="entry name" value="NAD(P)-binding Rossmann-fold domains"/>
    <property type="match status" value="1"/>
</dbReference>
<dbReference type="RefSeq" id="WP_307262617.1">
    <property type="nucleotide sequence ID" value="NZ_JAUSVL010000001.1"/>
</dbReference>
<proteinExistence type="predicted"/>
<gene>
    <name evidence="3" type="ORF">J3R75_002870</name>
</gene>
<dbReference type="PANTHER" id="PTHR43708">
    <property type="entry name" value="CONSERVED EXPRESSED OXIDOREDUCTASE (EUROFUNG)"/>
    <property type="match status" value="1"/>
</dbReference>
<accession>A0AAE3VHU5</accession>
<dbReference type="PANTHER" id="PTHR43708:SF8">
    <property type="entry name" value="OXIDOREDUCTASE"/>
    <property type="match status" value="1"/>
</dbReference>
<dbReference type="InterPro" id="IPR000683">
    <property type="entry name" value="Gfo/Idh/MocA-like_OxRdtase_N"/>
</dbReference>
<dbReference type="InterPro" id="IPR051317">
    <property type="entry name" value="Gfo/Idh/MocA_oxidoreduct"/>
</dbReference>
<dbReference type="InterPro" id="IPR055170">
    <property type="entry name" value="GFO_IDH_MocA-like_dom"/>
</dbReference>
<dbReference type="Gene3D" id="3.30.360.10">
    <property type="entry name" value="Dihydrodipicolinate Reductase, domain 2"/>
    <property type="match status" value="1"/>
</dbReference>
<sequence length="353" mass="38644">MTVKVAIVGFAHGHVGQYLKMWQEHPDWGVVATSCWDHDAERLTKSAQTHKLNPCSDLDAMLADPAINAVVICTETSLHADMVEKAAAAGKAIALQKPLALTMQEADRICAAITRYNVPFTMAWQMRVDPQNHAIKELMENGSIGRVFQFRRRHGLGVCLNPAFADTWHVAPDKNRDIWADDSAHPIDLIYWLFGMPETVTAEVVSLHNPRMPNDNGIAIFRYPNGPLVEVTCSFTCAGAEISTEVYGDKGSIQQDYGDAISASLPRAADAVGLKYYLKADNSWHPCDIPSPHSQGERIAGLAKPMADFFQGKAPAIASAEDGRNALQIVLATYVSNREGRRVAINDPAIKNV</sequence>
<feature type="domain" description="GFO/IDH/MocA-like oxidoreductase" evidence="2">
    <location>
        <begin position="134"/>
        <end position="253"/>
    </location>
</feature>
<dbReference type="AlphaFoldDB" id="A0AAE3VHU5"/>
<name>A0AAE3VHU5_9BACT</name>
<evidence type="ECO:0000313" key="4">
    <source>
        <dbReference type="Proteomes" id="UP001238163"/>
    </source>
</evidence>
<dbReference type="InterPro" id="IPR036291">
    <property type="entry name" value="NAD(P)-bd_dom_sf"/>
</dbReference>
<protein>
    <submittedName>
        <fullName evidence="3">Dehydrogenase</fullName>
    </submittedName>
</protein>
<dbReference type="Gene3D" id="3.40.50.720">
    <property type="entry name" value="NAD(P)-binding Rossmann-like Domain"/>
    <property type="match status" value="1"/>
</dbReference>
<dbReference type="Pfam" id="PF01408">
    <property type="entry name" value="GFO_IDH_MocA"/>
    <property type="match status" value="1"/>
</dbReference>
<dbReference type="Proteomes" id="UP001238163">
    <property type="component" value="Unassembled WGS sequence"/>
</dbReference>
<evidence type="ECO:0000259" key="1">
    <source>
        <dbReference type="Pfam" id="PF01408"/>
    </source>
</evidence>
<dbReference type="EMBL" id="JAUSVL010000001">
    <property type="protein sequence ID" value="MDQ0290763.1"/>
    <property type="molecule type" value="Genomic_DNA"/>
</dbReference>
<dbReference type="SUPFAM" id="SSF55347">
    <property type="entry name" value="Glyceraldehyde-3-phosphate dehydrogenase-like, C-terminal domain"/>
    <property type="match status" value="1"/>
</dbReference>
<keyword evidence="4" id="KW-1185">Reference proteome</keyword>
<dbReference type="Pfam" id="PF22725">
    <property type="entry name" value="GFO_IDH_MocA_C3"/>
    <property type="match status" value="1"/>
</dbReference>
<reference evidence="3" key="1">
    <citation type="submission" date="2023-07" db="EMBL/GenBank/DDBJ databases">
        <title>Genomic Encyclopedia of Type Strains, Phase IV (KMG-IV): sequencing the most valuable type-strain genomes for metagenomic binning, comparative biology and taxonomic classification.</title>
        <authorList>
            <person name="Goeker M."/>
        </authorList>
    </citation>
    <scope>NUCLEOTIDE SEQUENCE</scope>
    <source>
        <strain evidence="3">DSM 24202</strain>
    </source>
</reference>
<evidence type="ECO:0000259" key="2">
    <source>
        <dbReference type="Pfam" id="PF22725"/>
    </source>
</evidence>
<dbReference type="GO" id="GO:0000166">
    <property type="term" value="F:nucleotide binding"/>
    <property type="evidence" value="ECO:0007669"/>
    <property type="project" value="InterPro"/>
</dbReference>
<comment type="caution">
    <text evidence="3">The sequence shown here is derived from an EMBL/GenBank/DDBJ whole genome shotgun (WGS) entry which is preliminary data.</text>
</comment>